<dbReference type="SUPFAM" id="SSF47113">
    <property type="entry name" value="Histone-fold"/>
    <property type="match status" value="1"/>
</dbReference>
<keyword evidence="2" id="KW-0544">Nucleosome core</keyword>
<feature type="compositionally biased region" description="Polar residues" evidence="3">
    <location>
        <begin position="59"/>
        <end position="73"/>
    </location>
</feature>
<comment type="subunit">
    <text evidence="2">The nucleosome is a histone octamer containing two molecules each of H2A, H2B, H3 and H4 assembled in one H3-H4 heterotetramer and two H2A-H2B heterodimers. The octamer wraps approximately 147 bp of DNA.</text>
</comment>
<keyword evidence="1" id="KW-1017">Isopeptide bond</keyword>
<feature type="region of interest" description="Disordered" evidence="3">
    <location>
        <begin position="172"/>
        <end position="193"/>
    </location>
</feature>
<dbReference type="PRINTS" id="PR00620">
    <property type="entry name" value="HISTONEH2A"/>
</dbReference>
<evidence type="ECO:0000313" key="5">
    <source>
        <dbReference type="EMBL" id="PIC13998.1"/>
    </source>
</evidence>
<dbReference type="Gene3D" id="1.10.20.10">
    <property type="entry name" value="Histone, subunit A"/>
    <property type="match status" value="1"/>
</dbReference>
<feature type="domain" description="Core Histone H2A/H2B/H3" evidence="4">
    <location>
        <begin position="206"/>
        <end position="270"/>
    </location>
</feature>
<name>A0A2G5SFZ2_9PELO</name>
<proteinExistence type="inferred from homology"/>
<dbReference type="AlphaFoldDB" id="A0A2G5SFZ2"/>
<keyword evidence="6" id="KW-1185">Reference proteome</keyword>
<sequence length="271" mass="29202">MVFDRFFHRGEDFRTTRRTMTPIRPTVVPPAVFFSNLPAGYMDPHSPIGSVATSVEITPVDSSKGSTAPSSPLNLDGLHLDEPESPLSSTEGLNGSNGSEADDKGEHQVVEKHMDWEDNVSTASSSSSTLSPSLMISFFVFVYPISFPHGAVILPGPAPGINMRRRVPTPVKEEPLDDYDYSSSGPAQRVVTGRGKAGKSKICGKTVSRSLRAGLQFPIARLHRILRKGNYAQRVGPGAPVYLAAVLEYLAAEVLELAGNAARDNKKSRIA</sequence>
<dbReference type="InterPro" id="IPR009072">
    <property type="entry name" value="Histone-fold"/>
</dbReference>
<dbReference type="GO" id="GO:0003677">
    <property type="term" value="F:DNA binding"/>
    <property type="evidence" value="ECO:0007669"/>
    <property type="project" value="UniProtKB-KW"/>
</dbReference>
<dbReference type="SMART" id="SM00414">
    <property type="entry name" value="H2A"/>
    <property type="match status" value="1"/>
</dbReference>
<evidence type="ECO:0000256" key="2">
    <source>
        <dbReference type="RuleBase" id="RU003767"/>
    </source>
</evidence>
<keyword evidence="2" id="KW-0238">DNA-binding</keyword>
<feature type="compositionally biased region" description="Polar residues" evidence="3">
    <location>
        <begin position="86"/>
        <end position="99"/>
    </location>
</feature>
<dbReference type="GO" id="GO:0005634">
    <property type="term" value="C:nucleus"/>
    <property type="evidence" value="ECO:0007669"/>
    <property type="project" value="UniProtKB-SubCell"/>
</dbReference>
<feature type="region of interest" description="Disordered" evidence="3">
    <location>
        <begin position="59"/>
        <end position="106"/>
    </location>
</feature>
<comment type="similarity">
    <text evidence="2">Belongs to the histone H2A family.</text>
</comment>
<evidence type="ECO:0000256" key="3">
    <source>
        <dbReference type="SAM" id="MobiDB-lite"/>
    </source>
</evidence>
<dbReference type="EMBL" id="PDUG01000009">
    <property type="protein sequence ID" value="PIC13998.1"/>
    <property type="molecule type" value="Genomic_DNA"/>
</dbReference>
<dbReference type="CDD" id="cd00074">
    <property type="entry name" value="HFD_H2A"/>
    <property type="match status" value="1"/>
</dbReference>
<dbReference type="GO" id="GO:0030527">
    <property type="term" value="F:structural constituent of chromatin"/>
    <property type="evidence" value="ECO:0007669"/>
    <property type="project" value="InterPro"/>
</dbReference>
<accession>A0A2G5SFZ2</accession>
<reference evidence="6" key="1">
    <citation type="submission" date="2017-10" db="EMBL/GenBank/DDBJ databases">
        <title>Rapid genome shrinkage in a self-fertile nematode reveals novel sperm competition proteins.</title>
        <authorList>
            <person name="Yin D."/>
            <person name="Schwarz E.M."/>
            <person name="Thomas C.G."/>
            <person name="Felde R.L."/>
            <person name="Korf I.F."/>
            <person name="Cutter A.D."/>
            <person name="Schartner C.M."/>
            <person name="Ralston E.J."/>
            <person name="Meyer B.J."/>
            <person name="Haag E.S."/>
        </authorList>
    </citation>
    <scope>NUCLEOTIDE SEQUENCE [LARGE SCALE GENOMIC DNA]</scope>
    <source>
        <strain evidence="6">JU1422</strain>
    </source>
</reference>
<dbReference type="GO" id="GO:0046982">
    <property type="term" value="F:protein heterodimerization activity"/>
    <property type="evidence" value="ECO:0007669"/>
    <property type="project" value="InterPro"/>
</dbReference>
<keyword evidence="2" id="KW-0539">Nucleus</keyword>
<dbReference type="InterPro" id="IPR007125">
    <property type="entry name" value="H2A/H2B/H3"/>
</dbReference>
<dbReference type="PANTHER" id="PTHR23430">
    <property type="entry name" value="HISTONE H2A"/>
    <property type="match status" value="1"/>
</dbReference>
<dbReference type="GO" id="GO:0000786">
    <property type="term" value="C:nucleosome"/>
    <property type="evidence" value="ECO:0007669"/>
    <property type="project" value="UniProtKB-KW"/>
</dbReference>
<protein>
    <recommendedName>
        <fullName evidence="2">Histone H2A</fullName>
    </recommendedName>
</protein>
<organism evidence="5 6">
    <name type="scientific">Caenorhabditis nigoni</name>
    <dbReference type="NCBI Taxonomy" id="1611254"/>
    <lineage>
        <taxon>Eukaryota</taxon>
        <taxon>Metazoa</taxon>
        <taxon>Ecdysozoa</taxon>
        <taxon>Nematoda</taxon>
        <taxon>Chromadorea</taxon>
        <taxon>Rhabditida</taxon>
        <taxon>Rhabditina</taxon>
        <taxon>Rhabditomorpha</taxon>
        <taxon>Rhabditoidea</taxon>
        <taxon>Rhabditidae</taxon>
        <taxon>Peloderinae</taxon>
        <taxon>Caenorhabditis</taxon>
    </lineage>
</organism>
<dbReference type="OrthoDB" id="786413at2759"/>
<dbReference type="Proteomes" id="UP000230233">
    <property type="component" value="Unassembled WGS sequence"/>
</dbReference>
<evidence type="ECO:0000313" key="6">
    <source>
        <dbReference type="Proteomes" id="UP000230233"/>
    </source>
</evidence>
<gene>
    <name evidence="5" type="ORF">B9Z55_027328</name>
</gene>
<comment type="subcellular location">
    <subcellularLocation>
        <location evidence="2">Nucleus</location>
    </subcellularLocation>
</comment>
<dbReference type="InterPro" id="IPR002119">
    <property type="entry name" value="Histone_H2A"/>
</dbReference>
<evidence type="ECO:0000256" key="1">
    <source>
        <dbReference type="ARBA" id="ARBA00022499"/>
    </source>
</evidence>
<dbReference type="Pfam" id="PF00125">
    <property type="entry name" value="Histone"/>
    <property type="match status" value="1"/>
</dbReference>
<evidence type="ECO:0000259" key="4">
    <source>
        <dbReference type="Pfam" id="PF00125"/>
    </source>
</evidence>
<keyword evidence="2" id="KW-0158">Chromosome</keyword>
<comment type="caution">
    <text evidence="5">The sequence shown here is derived from an EMBL/GenBank/DDBJ whole genome shotgun (WGS) entry which is preliminary data.</text>
</comment>